<accession>A0ABW0AIF7</accession>
<organism evidence="3 4">
    <name type="scientific">Streptomyces amakusaensis</name>
    <dbReference type="NCBI Taxonomy" id="67271"/>
    <lineage>
        <taxon>Bacteria</taxon>
        <taxon>Bacillati</taxon>
        <taxon>Actinomycetota</taxon>
        <taxon>Actinomycetes</taxon>
        <taxon>Kitasatosporales</taxon>
        <taxon>Streptomycetaceae</taxon>
        <taxon>Streptomyces</taxon>
    </lineage>
</organism>
<reference evidence="4" key="1">
    <citation type="journal article" date="2019" name="Int. J. Syst. Evol. Microbiol.">
        <title>The Global Catalogue of Microorganisms (GCM) 10K type strain sequencing project: providing services to taxonomists for standard genome sequencing and annotation.</title>
        <authorList>
            <consortium name="The Broad Institute Genomics Platform"/>
            <consortium name="The Broad Institute Genome Sequencing Center for Infectious Disease"/>
            <person name="Wu L."/>
            <person name="Ma J."/>
        </authorList>
    </citation>
    <scope>NUCLEOTIDE SEQUENCE [LARGE SCALE GENOMIC DNA]</scope>
    <source>
        <strain evidence="4">PCU 266</strain>
    </source>
</reference>
<dbReference type="RefSeq" id="WP_344478321.1">
    <property type="nucleotide sequence ID" value="NZ_BAAASB010000009.1"/>
</dbReference>
<dbReference type="Proteomes" id="UP001596160">
    <property type="component" value="Unassembled WGS sequence"/>
</dbReference>
<evidence type="ECO:0000313" key="3">
    <source>
        <dbReference type="EMBL" id="MFC5152413.1"/>
    </source>
</evidence>
<dbReference type="EMBL" id="JBHSKP010000006">
    <property type="protein sequence ID" value="MFC5152413.1"/>
    <property type="molecule type" value="Genomic_DNA"/>
</dbReference>
<feature type="domain" description="PPM-type phosphatase" evidence="2">
    <location>
        <begin position="107"/>
        <end position="319"/>
    </location>
</feature>
<feature type="region of interest" description="Disordered" evidence="1">
    <location>
        <begin position="32"/>
        <end position="71"/>
    </location>
</feature>
<sequence length="347" mass="35756">MNEPEPEPVDESAELPSAVSYPLFSGLLGQPAVVPAEPAPVPPTEPPPPRAAAAGHPGHVGDGPPTYRPEPEALPAATAENLGHLVPDTVLDGATYGSSTLRAASVRGDSARYRGETRREALLTARFGSGPAALVLVAVAAGERSAAGGHLAAADLCRRIGGAVARGHARLSDDIRAGRHGDLESGLRRLTDHGYGRLRAAAAERGMAPGAYTAGLRCLLLPADPGCRTRVFFGAGPGGFFRLRQGVWQDIEPARPGPADEPGAPGRATGPEPFRFRAPVARPGDTLLLCGPGLADPLRSEPALAAELATRWAGPGEPPGLAAFLADAQLRVKGYADDRTAAAVWET</sequence>
<proteinExistence type="predicted"/>
<feature type="compositionally biased region" description="Low complexity" evidence="1">
    <location>
        <begin position="51"/>
        <end position="65"/>
    </location>
</feature>
<feature type="compositionally biased region" description="Pro residues" evidence="1">
    <location>
        <begin position="37"/>
        <end position="50"/>
    </location>
</feature>
<name>A0ABW0AIF7_9ACTN</name>
<evidence type="ECO:0000256" key="1">
    <source>
        <dbReference type="SAM" id="MobiDB-lite"/>
    </source>
</evidence>
<comment type="caution">
    <text evidence="3">The sequence shown here is derived from an EMBL/GenBank/DDBJ whole genome shotgun (WGS) entry which is preliminary data.</text>
</comment>
<evidence type="ECO:0000259" key="2">
    <source>
        <dbReference type="Pfam" id="PF13672"/>
    </source>
</evidence>
<evidence type="ECO:0000313" key="4">
    <source>
        <dbReference type="Proteomes" id="UP001596160"/>
    </source>
</evidence>
<protein>
    <submittedName>
        <fullName evidence="3">Protein phosphatase 2C domain-containing protein</fullName>
    </submittedName>
</protein>
<keyword evidence="4" id="KW-1185">Reference proteome</keyword>
<dbReference type="InterPro" id="IPR001932">
    <property type="entry name" value="PPM-type_phosphatase-like_dom"/>
</dbReference>
<dbReference type="Pfam" id="PF13672">
    <property type="entry name" value="PP2C_2"/>
    <property type="match status" value="1"/>
</dbReference>
<feature type="region of interest" description="Disordered" evidence="1">
    <location>
        <begin position="252"/>
        <end position="273"/>
    </location>
</feature>
<gene>
    <name evidence="3" type="ORF">ACFPRH_11770</name>
</gene>